<organism evidence="2">
    <name type="scientific">uncultured Gemmatimonadaceae bacterium</name>
    <dbReference type="NCBI Taxonomy" id="246130"/>
    <lineage>
        <taxon>Bacteria</taxon>
        <taxon>Pseudomonadati</taxon>
        <taxon>Gemmatimonadota</taxon>
        <taxon>Gemmatimonadia</taxon>
        <taxon>Gemmatimonadales</taxon>
        <taxon>Gemmatimonadaceae</taxon>
        <taxon>environmental samples</taxon>
    </lineage>
</organism>
<name>A0A6J4LSK5_9BACT</name>
<accession>A0A6J4LSK5</accession>
<dbReference type="EMBL" id="CADCTU010000647">
    <property type="protein sequence ID" value="CAA9340479.1"/>
    <property type="molecule type" value="Genomic_DNA"/>
</dbReference>
<protein>
    <recommendedName>
        <fullName evidence="1">FHA domain-containing protein</fullName>
    </recommendedName>
</protein>
<sequence>MPFLTLGAEKHELRIGANILGGRDADAVTLAPLSELAAAARIVAEASGAAVIERVSLDATVTVDGEALGEGALPLRHGTRIAVGSCAMTYGAPRGGGKERPVAPEPRRAPARPTEVVPIFTSPAEAGRIVEVATARTFYVPMSGAVIGRELSSDVVVSGPGVSRRHAVIRPSAEGFTITDESTNGTFVNGERAEPGQLLAHGDLLRLGANEFRFEAHAARAKADPAARAVTEMQPALAAPDAEPDTATAGALGSLRITRGSLRGRQFQLERPVCAIGRADHNDVCITDGSVSSSHATLLLKAGTWYVVDLRSANGTYVDGYRVGGERALHGPCTIRVGTVKMEFRARSGGAARAEPPRRLSLLQRIAALW</sequence>
<dbReference type="Pfam" id="PF00498">
    <property type="entry name" value="FHA"/>
    <property type="match status" value="2"/>
</dbReference>
<dbReference type="AlphaFoldDB" id="A0A6J4LSK5"/>
<feature type="domain" description="FHA" evidence="1">
    <location>
        <begin position="274"/>
        <end position="323"/>
    </location>
</feature>
<dbReference type="InterPro" id="IPR050923">
    <property type="entry name" value="Cell_Proc_Reg/RNA_Proc"/>
</dbReference>
<proteinExistence type="predicted"/>
<evidence type="ECO:0000259" key="1">
    <source>
        <dbReference type="PROSITE" id="PS50006"/>
    </source>
</evidence>
<dbReference type="InterPro" id="IPR008984">
    <property type="entry name" value="SMAD_FHA_dom_sf"/>
</dbReference>
<dbReference type="SUPFAM" id="SSF49879">
    <property type="entry name" value="SMAD/FHA domain"/>
    <property type="match status" value="2"/>
</dbReference>
<reference evidence="2" key="1">
    <citation type="submission" date="2020-02" db="EMBL/GenBank/DDBJ databases">
        <authorList>
            <person name="Meier V. D."/>
        </authorList>
    </citation>
    <scope>NUCLEOTIDE SEQUENCE</scope>
    <source>
        <strain evidence="2">AVDCRST_MAG11</strain>
    </source>
</reference>
<dbReference type="SMART" id="SM00240">
    <property type="entry name" value="FHA"/>
    <property type="match status" value="2"/>
</dbReference>
<dbReference type="Gene3D" id="2.60.200.20">
    <property type="match status" value="2"/>
</dbReference>
<evidence type="ECO:0000313" key="2">
    <source>
        <dbReference type="EMBL" id="CAA9340479.1"/>
    </source>
</evidence>
<dbReference type="PROSITE" id="PS50006">
    <property type="entry name" value="FHA_DOMAIN"/>
    <property type="match status" value="2"/>
</dbReference>
<gene>
    <name evidence="2" type="ORF">AVDCRST_MAG11-2946</name>
</gene>
<dbReference type="PANTHER" id="PTHR23308">
    <property type="entry name" value="NUCLEAR INHIBITOR OF PROTEIN PHOSPHATASE-1"/>
    <property type="match status" value="1"/>
</dbReference>
<dbReference type="CDD" id="cd00060">
    <property type="entry name" value="FHA"/>
    <property type="match status" value="2"/>
</dbReference>
<feature type="domain" description="FHA" evidence="1">
    <location>
        <begin position="145"/>
        <end position="193"/>
    </location>
</feature>
<dbReference type="InterPro" id="IPR000253">
    <property type="entry name" value="FHA_dom"/>
</dbReference>